<dbReference type="Proteomes" id="UP000004846">
    <property type="component" value="Unassembled WGS sequence"/>
</dbReference>
<accession>A0A125W5U8</accession>
<evidence type="ECO:0000313" key="1">
    <source>
        <dbReference type="EMBL" id="EFM82674.1"/>
    </source>
</evidence>
<name>A0A125W5U8_ENTFL</name>
<dbReference type="EMBL" id="AEBR01000054">
    <property type="protein sequence ID" value="EFM82674.1"/>
    <property type="molecule type" value="Genomic_DNA"/>
</dbReference>
<gene>
    <name evidence="1" type="ORF">HMPREF9498_01611</name>
</gene>
<dbReference type="AlphaFoldDB" id="A0A125W5U8"/>
<dbReference type="RefSeq" id="WP_002399009.1">
    <property type="nucleotide sequence ID" value="NZ_GL454455.1"/>
</dbReference>
<dbReference type="InterPro" id="IPR054275">
    <property type="entry name" value="DUF7006"/>
</dbReference>
<dbReference type="Pfam" id="PF22652">
    <property type="entry name" value="DUF7006"/>
    <property type="match status" value="2"/>
</dbReference>
<reference evidence="1 2" key="1">
    <citation type="submission" date="2010-07" db="EMBL/GenBank/DDBJ databases">
        <authorList>
            <person name="Sid Ahmed O."/>
        </authorList>
    </citation>
    <scope>NUCLEOTIDE SEQUENCE [LARGE SCALE GENOMIC DNA]</scope>
    <source>
        <strain evidence="1 2">TX4248</strain>
    </source>
</reference>
<evidence type="ECO:0000313" key="2">
    <source>
        <dbReference type="Proteomes" id="UP000004846"/>
    </source>
</evidence>
<organism evidence="1 2">
    <name type="scientific">Enterococcus faecalis TX4248</name>
    <dbReference type="NCBI Taxonomy" id="749495"/>
    <lineage>
        <taxon>Bacteria</taxon>
        <taxon>Bacillati</taxon>
        <taxon>Bacillota</taxon>
        <taxon>Bacilli</taxon>
        <taxon>Lactobacillales</taxon>
        <taxon>Enterococcaceae</taxon>
        <taxon>Enterococcus</taxon>
    </lineage>
</organism>
<comment type="caution">
    <text evidence="1">The sequence shown here is derived from an EMBL/GenBank/DDBJ whole genome shotgun (WGS) entry which is preliminary data.</text>
</comment>
<protein>
    <submittedName>
        <fullName evidence="1">Uncharacterized protein</fullName>
    </submittedName>
</protein>
<sequence>MAKTNFVKLYIKKKSGNAMKKQYYWNIPDNLLNSLKQRKKLYSFYKNEQNKARELVENCQSVLFPELVASLNKIDERIKLLIFYQNLEDCELSEEEIITVIEREYFVTFYETIEEPTTEIISSHSMYYLLQQPTKEMLWDLDFSNMLKQGQLVDLMDYQKLTKCYQKLQNQAKNLIEKLNKETFYTSYSQLLLIDCQCKLLIEEALLKEESLMTVDECLTAIKQEIRKIHFEQFKYQHYLFEDLSLRYQV</sequence>
<dbReference type="HOGENOM" id="CLU_097094_0_0_9"/>
<proteinExistence type="predicted"/>